<dbReference type="Proteomes" id="UP001231189">
    <property type="component" value="Unassembled WGS sequence"/>
</dbReference>
<organism evidence="1 2">
    <name type="scientific">Lolium multiflorum</name>
    <name type="common">Italian ryegrass</name>
    <name type="synonym">Lolium perenne subsp. multiflorum</name>
    <dbReference type="NCBI Taxonomy" id="4521"/>
    <lineage>
        <taxon>Eukaryota</taxon>
        <taxon>Viridiplantae</taxon>
        <taxon>Streptophyta</taxon>
        <taxon>Embryophyta</taxon>
        <taxon>Tracheophyta</taxon>
        <taxon>Spermatophyta</taxon>
        <taxon>Magnoliopsida</taxon>
        <taxon>Liliopsida</taxon>
        <taxon>Poales</taxon>
        <taxon>Poaceae</taxon>
        <taxon>BOP clade</taxon>
        <taxon>Pooideae</taxon>
        <taxon>Poodae</taxon>
        <taxon>Poeae</taxon>
        <taxon>Poeae Chloroplast Group 2 (Poeae type)</taxon>
        <taxon>Loliodinae</taxon>
        <taxon>Loliinae</taxon>
        <taxon>Lolium</taxon>
    </lineage>
</organism>
<proteinExistence type="predicted"/>
<evidence type="ECO:0000313" key="1">
    <source>
        <dbReference type="EMBL" id="KAK1652949.1"/>
    </source>
</evidence>
<name>A0AAD8SJJ2_LOLMU</name>
<reference evidence="1" key="1">
    <citation type="submission" date="2023-07" db="EMBL/GenBank/DDBJ databases">
        <title>A chromosome-level genome assembly of Lolium multiflorum.</title>
        <authorList>
            <person name="Chen Y."/>
            <person name="Copetti D."/>
            <person name="Kolliker R."/>
            <person name="Studer B."/>
        </authorList>
    </citation>
    <scope>NUCLEOTIDE SEQUENCE</scope>
    <source>
        <strain evidence="1">02402/16</strain>
        <tissue evidence="1">Leaf</tissue>
    </source>
</reference>
<gene>
    <name evidence="1" type="ORF">QYE76_070754</name>
</gene>
<protein>
    <submittedName>
        <fullName evidence="1">Uncharacterized protein</fullName>
    </submittedName>
</protein>
<accession>A0AAD8SJJ2</accession>
<comment type="caution">
    <text evidence="1">The sequence shown here is derived from an EMBL/GenBank/DDBJ whole genome shotgun (WGS) entry which is preliminary data.</text>
</comment>
<keyword evidence="2" id="KW-1185">Reference proteome</keyword>
<sequence>MFPTPPGRRAAVHRESTFASLPPTRLPLLLKSQVDSRPYLVNLTATFFAPQRYGRPLLLKSQADSRPYLVNLLVGSTDW</sequence>
<dbReference type="AlphaFoldDB" id="A0AAD8SJJ2"/>
<evidence type="ECO:0000313" key="2">
    <source>
        <dbReference type="Proteomes" id="UP001231189"/>
    </source>
</evidence>
<dbReference type="EMBL" id="JAUUTY010000004">
    <property type="protein sequence ID" value="KAK1652949.1"/>
    <property type="molecule type" value="Genomic_DNA"/>
</dbReference>